<protein>
    <submittedName>
        <fullName evidence="2">Uncharacterized protein</fullName>
    </submittedName>
</protein>
<name>A0ABN2LYG0_9ACTN</name>
<evidence type="ECO:0000313" key="2">
    <source>
        <dbReference type="EMBL" id="GAA1803055.1"/>
    </source>
</evidence>
<evidence type="ECO:0000256" key="1">
    <source>
        <dbReference type="SAM" id="Phobius"/>
    </source>
</evidence>
<organism evidence="2 3">
    <name type="scientific">Luedemannella flava</name>
    <dbReference type="NCBI Taxonomy" id="349316"/>
    <lineage>
        <taxon>Bacteria</taxon>
        <taxon>Bacillati</taxon>
        <taxon>Actinomycetota</taxon>
        <taxon>Actinomycetes</taxon>
        <taxon>Micromonosporales</taxon>
        <taxon>Micromonosporaceae</taxon>
        <taxon>Luedemannella</taxon>
    </lineage>
</organism>
<dbReference type="EMBL" id="BAAALT010000066">
    <property type="protein sequence ID" value="GAA1803055.1"/>
    <property type="molecule type" value="Genomic_DNA"/>
</dbReference>
<gene>
    <name evidence="2" type="ORF">GCM10009682_26130</name>
</gene>
<feature type="transmembrane region" description="Helical" evidence="1">
    <location>
        <begin position="12"/>
        <end position="45"/>
    </location>
</feature>
<keyword evidence="1" id="KW-0472">Membrane</keyword>
<accession>A0ABN2LYG0</accession>
<dbReference type="RefSeq" id="WP_344130150.1">
    <property type="nucleotide sequence ID" value="NZ_BAAALT010000066.1"/>
</dbReference>
<keyword evidence="3" id="KW-1185">Reference proteome</keyword>
<evidence type="ECO:0000313" key="3">
    <source>
        <dbReference type="Proteomes" id="UP001500218"/>
    </source>
</evidence>
<reference evidence="2 3" key="1">
    <citation type="journal article" date="2019" name="Int. J. Syst. Evol. Microbiol.">
        <title>The Global Catalogue of Microorganisms (GCM) 10K type strain sequencing project: providing services to taxonomists for standard genome sequencing and annotation.</title>
        <authorList>
            <consortium name="The Broad Institute Genomics Platform"/>
            <consortium name="The Broad Institute Genome Sequencing Center for Infectious Disease"/>
            <person name="Wu L."/>
            <person name="Ma J."/>
        </authorList>
    </citation>
    <scope>NUCLEOTIDE SEQUENCE [LARGE SCALE GENOMIC DNA]</scope>
    <source>
        <strain evidence="2 3">JCM 13250</strain>
    </source>
</reference>
<keyword evidence="1" id="KW-0812">Transmembrane</keyword>
<proteinExistence type="predicted"/>
<sequence>MGRKQFGFVVGFGCAALWAGAGFLVMVAAVFAGLIGLATAMVLAGEVDMGEWASRLSVRHR</sequence>
<keyword evidence="1" id="KW-1133">Transmembrane helix</keyword>
<dbReference type="Proteomes" id="UP001500218">
    <property type="component" value="Unassembled WGS sequence"/>
</dbReference>
<comment type="caution">
    <text evidence="2">The sequence shown here is derived from an EMBL/GenBank/DDBJ whole genome shotgun (WGS) entry which is preliminary data.</text>
</comment>